<keyword evidence="2" id="KW-1185">Reference proteome</keyword>
<evidence type="ECO:0000313" key="2">
    <source>
        <dbReference type="Proteomes" id="UP001157502"/>
    </source>
</evidence>
<gene>
    <name evidence="1" type="ORF">DPEC_G00088960</name>
</gene>
<proteinExistence type="predicted"/>
<sequence length="99" mass="10808">MLNVTFFTVNCQRETLISYSPTLHAPALPDSPVLTSPAAQQQILTNHGQQSVTLLTAGQQRMQSFCPPPHSTSRITQHQSFGTLANVIPLDIANTVYDC</sequence>
<reference evidence="1" key="1">
    <citation type="submission" date="2021-05" db="EMBL/GenBank/DDBJ databases">
        <authorList>
            <person name="Pan Q."/>
            <person name="Jouanno E."/>
            <person name="Zahm M."/>
            <person name="Klopp C."/>
            <person name="Cabau C."/>
            <person name="Louis A."/>
            <person name="Berthelot C."/>
            <person name="Parey E."/>
            <person name="Roest Crollius H."/>
            <person name="Montfort J."/>
            <person name="Robinson-Rechavi M."/>
            <person name="Bouchez O."/>
            <person name="Lampietro C."/>
            <person name="Lopez Roques C."/>
            <person name="Donnadieu C."/>
            <person name="Postlethwait J."/>
            <person name="Bobe J."/>
            <person name="Dillon D."/>
            <person name="Chandos A."/>
            <person name="von Hippel F."/>
            <person name="Guiguen Y."/>
        </authorList>
    </citation>
    <scope>NUCLEOTIDE SEQUENCE</scope>
    <source>
        <strain evidence="1">YG-Jan2019</strain>
    </source>
</reference>
<accession>A0ACC2H106</accession>
<protein>
    <submittedName>
        <fullName evidence="1">Uncharacterized protein</fullName>
    </submittedName>
</protein>
<organism evidence="1 2">
    <name type="scientific">Dallia pectoralis</name>
    <name type="common">Alaska blackfish</name>
    <dbReference type="NCBI Taxonomy" id="75939"/>
    <lineage>
        <taxon>Eukaryota</taxon>
        <taxon>Metazoa</taxon>
        <taxon>Chordata</taxon>
        <taxon>Craniata</taxon>
        <taxon>Vertebrata</taxon>
        <taxon>Euteleostomi</taxon>
        <taxon>Actinopterygii</taxon>
        <taxon>Neopterygii</taxon>
        <taxon>Teleostei</taxon>
        <taxon>Protacanthopterygii</taxon>
        <taxon>Esociformes</taxon>
        <taxon>Umbridae</taxon>
        <taxon>Dallia</taxon>
    </lineage>
</organism>
<dbReference type="Proteomes" id="UP001157502">
    <property type="component" value="Chromosome 7"/>
</dbReference>
<dbReference type="EMBL" id="CM055734">
    <property type="protein sequence ID" value="KAJ8009447.1"/>
    <property type="molecule type" value="Genomic_DNA"/>
</dbReference>
<name>A0ACC2H106_DALPE</name>
<evidence type="ECO:0000313" key="1">
    <source>
        <dbReference type="EMBL" id="KAJ8009447.1"/>
    </source>
</evidence>
<comment type="caution">
    <text evidence="1">The sequence shown here is derived from an EMBL/GenBank/DDBJ whole genome shotgun (WGS) entry which is preliminary data.</text>
</comment>